<accession>A0A1G7XVH7</accession>
<evidence type="ECO:0000313" key="1">
    <source>
        <dbReference type="EMBL" id="SDG88195.1"/>
    </source>
</evidence>
<dbReference type="Proteomes" id="UP000198656">
    <property type="component" value="Unassembled WGS sequence"/>
</dbReference>
<keyword evidence="2" id="KW-1185">Reference proteome</keyword>
<proteinExistence type="predicted"/>
<gene>
    <name evidence="1" type="ORF">SAMN05443529_107116</name>
</gene>
<sequence length="132" mass="14450">MHFGDCTLIGGQSILLGNSPEDNPLGVAQIRNRFRISTVLSGSELDPYSSKRRMCLLGCALRVTHPVLQPLSPFSMIDHGFSLRHAPSDLAGAVKQHSAGLIFNTVNFGRANLRCLLAYSLRHDFRAPLAYS</sequence>
<name>A0A1G7XVH7_9FIRM</name>
<dbReference type="STRING" id="1121419.SAMN05443529_107116"/>
<dbReference type="RefSeq" id="WP_427846371.1">
    <property type="nucleotide sequence ID" value="NZ_FNCP01000007.1"/>
</dbReference>
<organism evidence="1 2">
    <name type="scientific">Desulfosporosinus hippei DSM 8344</name>
    <dbReference type="NCBI Taxonomy" id="1121419"/>
    <lineage>
        <taxon>Bacteria</taxon>
        <taxon>Bacillati</taxon>
        <taxon>Bacillota</taxon>
        <taxon>Clostridia</taxon>
        <taxon>Eubacteriales</taxon>
        <taxon>Desulfitobacteriaceae</taxon>
        <taxon>Desulfosporosinus</taxon>
    </lineage>
</organism>
<reference evidence="2" key="1">
    <citation type="submission" date="2016-10" db="EMBL/GenBank/DDBJ databases">
        <authorList>
            <person name="Varghese N."/>
            <person name="Submissions S."/>
        </authorList>
    </citation>
    <scope>NUCLEOTIDE SEQUENCE [LARGE SCALE GENOMIC DNA]</scope>
    <source>
        <strain evidence="2">DSM 8344</strain>
    </source>
</reference>
<dbReference type="AlphaFoldDB" id="A0A1G7XVH7"/>
<dbReference type="EMBL" id="FNCP01000007">
    <property type="protein sequence ID" value="SDG88195.1"/>
    <property type="molecule type" value="Genomic_DNA"/>
</dbReference>
<protein>
    <submittedName>
        <fullName evidence="1">Uncharacterized protein</fullName>
    </submittedName>
</protein>
<evidence type="ECO:0000313" key="2">
    <source>
        <dbReference type="Proteomes" id="UP000198656"/>
    </source>
</evidence>